<name>A0ABQ2G791_9DEIO</name>
<reference evidence="5" key="1">
    <citation type="journal article" date="2019" name="Int. J. Syst. Evol. Microbiol.">
        <title>The Global Catalogue of Microorganisms (GCM) 10K type strain sequencing project: providing services to taxonomists for standard genome sequencing and annotation.</title>
        <authorList>
            <consortium name="The Broad Institute Genomics Platform"/>
            <consortium name="The Broad Institute Genome Sequencing Center for Infectious Disease"/>
            <person name="Wu L."/>
            <person name="Ma J."/>
        </authorList>
    </citation>
    <scope>NUCLEOTIDE SEQUENCE [LARGE SCALE GENOMIC DNA]</scope>
    <source>
        <strain evidence="5">JCM 15442</strain>
    </source>
</reference>
<evidence type="ECO:0000256" key="3">
    <source>
        <dbReference type="SAM" id="Phobius"/>
    </source>
</evidence>
<feature type="transmembrane region" description="Helical" evidence="3">
    <location>
        <begin position="7"/>
        <end position="28"/>
    </location>
</feature>
<dbReference type="PROSITE" id="PS00409">
    <property type="entry name" value="PROKAR_NTER_METHYL"/>
    <property type="match status" value="1"/>
</dbReference>
<organism evidence="4 5">
    <name type="scientific">Deinococcus aerolatus</name>
    <dbReference type="NCBI Taxonomy" id="522487"/>
    <lineage>
        <taxon>Bacteria</taxon>
        <taxon>Thermotogati</taxon>
        <taxon>Deinococcota</taxon>
        <taxon>Deinococci</taxon>
        <taxon>Deinococcales</taxon>
        <taxon>Deinococcaceae</taxon>
        <taxon>Deinococcus</taxon>
    </lineage>
</organism>
<gene>
    <name evidence="4" type="ORF">GCM10010840_16400</name>
</gene>
<keyword evidence="3" id="KW-0812">Transmembrane</keyword>
<evidence type="ECO:0000256" key="2">
    <source>
        <dbReference type="ARBA" id="ARBA00023237"/>
    </source>
</evidence>
<dbReference type="RefSeq" id="WP_188970784.1">
    <property type="nucleotide sequence ID" value="NZ_BMOL01000006.1"/>
</dbReference>
<comment type="caution">
    <text evidence="4">The sequence shown here is derived from an EMBL/GenBank/DDBJ whole genome shotgun (WGS) entry which is preliminary data.</text>
</comment>
<keyword evidence="5" id="KW-1185">Reference proteome</keyword>
<proteinExistence type="predicted"/>
<accession>A0ABQ2G791</accession>
<dbReference type="Proteomes" id="UP000639973">
    <property type="component" value="Unassembled WGS sequence"/>
</dbReference>
<keyword evidence="2" id="KW-0998">Cell outer membrane</keyword>
<sequence length="246" mass="26190">MKHQRQAGFTLIELLVAMGLLGILLLALNSVESLTTTSSVKLTGQANRLRSLQDSVGYVGDRVRVARDLRTSVTVDGVSCTLTPAMGAYPCFAMLVTEAQQLGKVDQYDANTSLYLVYRFIPRSQLVAADKAPDSWADTNTLALVESRTVVCSPNPPALPCTRANPAPSGSVTMPDAVPASLNTSATNVIMDYGTLEGSGGSFTPFNYDSATGALKLAFRQKQLERGAVQYSPGGGPLEVTVQRRN</sequence>
<dbReference type="InterPro" id="IPR012902">
    <property type="entry name" value="N_methyl_site"/>
</dbReference>
<evidence type="ECO:0000313" key="5">
    <source>
        <dbReference type="Proteomes" id="UP000639973"/>
    </source>
</evidence>
<evidence type="ECO:0000256" key="1">
    <source>
        <dbReference type="ARBA" id="ARBA00004442"/>
    </source>
</evidence>
<protein>
    <recommendedName>
        <fullName evidence="6">Prepilin-type N-terminal cleavage/methylation domain-containing protein</fullName>
    </recommendedName>
</protein>
<dbReference type="EMBL" id="BMOL01000006">
    <property type="protein sequence ID" value="GGL79255.1"/>
    <property type="molecule type" value="Genomic_DNA"/>
</dbReference>
<keyword evidence="3" id="KW-0472">Membrane</keyword>
<keyword evidence="3" id="KW-1133">Transmembrane helix</keyword>
<evidence type="ECO:0000313" key="4">
    <source>
        <dbReference type="EMBL" id="GGL79255.1"/>
    </source>
</evidence>
<evidence type="ECO:0008006" key="6">
    <source>
        <dbReference type="Google" id="ProtNLM"/>
    </source>
</evidence>
<dbReference type="NCBIfam" id="TIGR02532">
    <property type="entry name" value="IV_pilin_GFxxxE"/>
    <property type="match status" value="1"/>
</dbReference>
<comment type="subcellular location">
    <subcellularLocation>
        <location evidence="1">Cell outer membrane</location>
    </subcellularLocation>
</comment>
<dbReference type="Pfam" id="PF07963">
    <property type="entry name" value="N_methyl"/>
    <property type="match status" value="1"/>
</dbReference>